<comment type="similarity">
    <text evidence="1">Belongs to the short-chain dehydrogenases/reductases (SDR) family.</text>
</comment>
<dbReference type="InterPro" id="IPR051122">
    <property type="entry name" value="SDR_DHRS6-like"/>
</dbReference>
<dbReference type="SUPFAM" id="SSF51735">
    <property type="entry name" value="NAD(P)-binding Rossmann-fold domains"/>
    <property type="match status" value="1"/>
</dbReference>
<dbReference type="PANTHER" id="PTHR43477:SF1">
    <property type="entry name" value="DIHYDROANTICAPSIN 7-DEHYDROGENASE"/>
    <property type="match status" value="1"/>
</dbReference>
<dbReference type="CDD" id="cd11731">
    <property type="entry name" value="Lin1944_like_SDR_c"/>
    <property type="match status" value="1"/>
</dbReference>
<protein>
    <submittedName>
        <fullName evidence="3">Short chain dehydrogenase</fullName>
    </submittedName>
</protein>
<name>A0A6A7N4X2_9BURK</name>
<evidence type="ECO:0000313" key="3">
    <source>
        <dbReference type="EMBL" id="MQA40144.1"/>
    </source>
</evidence>
<dbReference type="AlphaFoldDB" id="A0A6A7N4X2"/>
<evidence type="ECO:0000256" key="1">
    <source>
        <dbReference type="ARBA" id="ARBA00006484"/>
    </source>
</evidence>
<dbReference type="GO" id="GO:0016491">
    <property type="term" value="F:oxidoreductase activity"/>
    <property type="evidence" value="ECO:0007669"/>
    <property type="project" value="UniProtKB-KW"/>
</dbReference>
<dbReference type="PRINTS" id="PR00081">
    <property type="entry name" value="GDHRDH"/>
</dbReference>
<dbReference type="Gene3D" id="3.40.50.720">
    <property type="entry name" value="NAD(P)-binding Rossmann-like Domain"/>
    <property type="match status" value="1"/>
</dbReference>
<keyword evidence="4" id="KW-1185">Reference proteome</keyword>
<sequence length="204" mass="21136">MMKVVVIGAAGAVGKAVVEQLGQRHEIVTVGATSGQYQADIADIAQVRALFAQIGRVDAVVVAAGSLHFAPLAGFTPEQFYVGLNSKLMGQVNVALVAQEYLNDGGSITLTSGIVADEPIRNGVSATMVNSAVEGFARAAAIELPRGLRINAVSPTVLEESMGSYGPFFIGFEPVPARRAALAYARSVDGAQTGQVYRAWGGSV</sequence>
<dbReference type="Pfam" id="PF13561">
    <property type="entry name" value="adh_short_C2"/>
    <property type="match status" value="1"/>
</dbReference>
<dbReference type="Proteomes" id="UP000440498">
    <property type="component" value="Unassembled WGS sequence"/>
</dbReference>
<reference evidence="3 4" key="1">
    <citation type="submission" date="2019-10" db="EMBL/GenBank/DDBJ databases">
        <title>Two novel species isolated from a subtropical stream in China.</title>
        <authorList>
            <person name="Lu H."/>
        </authorList>
    </citation>
    <scope>NUCLEOTIDE SEQUENCE [LARGE SCALE GENOMIC DNA]</scope>
    <source>
        <strain evidence="3 4">FT29W</strain>
    </source>
</reference>
<dbReference type="InterPro" id="IPR036291">
    <property type="entry name" value="NAD(P)-bd_dom_sf"/>
</dbReference>
<dbReference type="NCBIfam" id="NF005754">
    <property type="entry name" value="PRK07578.1"/>
    <property type="match status" value="1"/>
</dbReference>
<dbReference type="EMBL" id="WHUG01000007">
    <property type="protein sequence ID" value="MQA40144.1"/>
    <property type="molecule type" value="Genomic_DNA"/>
</dbReference>
<accession>A0A6A7N4X2</accession>
<dbReference type="InterPro" id="IPR002347">
    <property type="entry name" value="SDR_fam"/>
</dbReference>
<evidence type="ECO:0000313" key="4">
    <source>
        <dbReference type="Proteomes" id="UP000440498"/>
    </source>
</evidence>
<keyword evidence="2" id="KW-0560">Oxidoreductase</keyword>
<dbReference type="PANTHER" id="PTHR43477">
    <property type="entry name" value="DIHYDROANTICAPSIN 7-DEHYDROGENASE"/>
    <property type="match status" value="1"/>
</dbReference>
<gene>
    <name evidence="3" type="ORF">GEV02_18495</name>
</gene>
<comment type="caution">
    <text evidence="3">The sequence shown here is derived from an EMBL/GenBank/DDBJ whole genome shotgun (WGS) entry which is preliminary data.</text>
</comment>
<evidence type="ECO:0000256" key="2">
    <source>
        <dbReference type="ARBA" id="ARBA00023002"/>
    </source>
</evidence>
<organism evidence="3 4">
    <name type="scientific">Rugamonas aquatica</name>
    <dbReference type="NCBI Taxonomy" id="2743357"/>
    <lineage>
        <taxon>Bacteria</taxon>
        <taxon>Pseudomonadati</taxon>
        <taxon>Pseudomonadota</taxon>
        <taxon>Betaproteobacteria</taxon>
        <taxon>Burkholderiales</taxon>
        <taxon>Oxalobacteraceae</taxon>
        <taxon>Telluria group</taxon>
        <taxon>Rugamonas</taxon>
    </lineage>
</organism>
<proteinExistence type="inferred from homology"/>